<organism evidence="3 4">
    <name type="scientific">Bacillus cereus HuB4-4</name>
    <dbReference type="NCBI Taxonomy" id="1053211"/>
    <lineage>
        <taxon>Bacteria</taxon>
        <taxon>Bacillati</taxon>
        <taxon>Bacillota</taxon>
        <taxon>Bacilli</taxon>
        <taxon>Bacillales</taxon>
        <taxon>Bacillaceae</taxon>
        <taxon>Bacillus</taxon>
        <taxon>Bacillus cereus group</taxon>
    </lineage>
</organism>
<dbReference type="InterPro" id="IPR052169">
    <property type="entry name" value="CW_Biosynth-Accessory"/>
</dbReference>
<sequence>MTMVGDVMMGRNIKEITKRYGPTYVFRYTLPYFENSDYVSGNFENPVLLKTNEQYEKADKYIHLETQREAVAASKEAGFTLLNLANNHMMDYGEKGLRDTLQVFKEENLDYIGAGENLTDAKNIVYQDLNGVRVASLGFTDVYVDGFIASKEQAGVLNMNPDIFFELIRKAKKSTEGNADLIIVNAHWGDEYDTEANPRQKVLAKAMVDAGADIIIGHHPHVLQSFEVYKNSIIFYSLGNFIFDQGWTRTKDSALVQYHLQNNGLAKVEIVPLKIKEGTPSPVSGWWDTERINRQLTKKQSMNQNGMKKRGR</sequence>
<name>A0A9W5QX69_BACCE</name>
<dbReference type="PANTHER" id="PTHR33393:SF13">
    <property type="entry name" value="PGA BIOSYNTHESIS PROTEIN CAPA"/>
    <property type="match status" value="1"/>
</dbReference>
<dbReference type="CDD" id="cd07381">
    <property type="entry name" value="MPP_CapA"/>
    <property type="match status" value="1"/>
</dbReference>
<dbReference type="PANTHER" id="PTHR33393">
    <property type="entry name" value="POLYGLUTAMINE SYNTHESIS ACCESSORY PROTEIN RV0574C-RELATED"/>
    <property type="match status" value="1"/>
</dbReference>
<proteinExistence type="inferred from homology"/>
<dbReference type="Pfam" id="PF09587">
    <property type="entry name" value="PGA_cap"/>
    <property type="match status" value="1"/>
</dbReference>
<evidence type="ECO:0000256" key="1">
    <source>
        <dbReference type="ARBA" id="ARBA00005662"/>
    </source>
</evidence>
<accession>A0A9W5QX69</accession>
<dbReference type="SUPFAM" id="SSF56300">
    <property type="entry name" value="Metallo-dependent phosphatases"/>
    <property type="match status" value="1"/>
</dbReference>
<gene>
    <name evidence="3" type="ORF">IGM_01941</name>
</gene>
<dbReference type="AlphaFoldDB" id="A0A9W5QX69"/>
<comment type="similarity">
    <text evidence="1">Belongs to the CapA family.</text>
</comment>
<dbReference type="SMART" id="SM00854">
    <property type="entry name" value="PGA_cap"/>
    <property type="match status" value="1"/>
</dbReference>
<dbReference type="InterPro" id="IPR029052">
    <property type="entry name" value="Metallo-depent_PP-like"/>
</dbReference>
<comment type="caution">
    <text evidence="3">The sequence shown here is derived from an EMBL/GenBank/DDBJ whole genome shotgun (WGS) entry which is preliminary data.</text>
</comment>
<protein>
    <recommendedName>
        <fullName evidence="2">Capsule synthesis protein CapA domain-containing protein</fullName>
    </recommendedName>
</protein>
<dbReference type="InterPro" id="IPR019079">
    <property type="entry name" value="Capsule_synth_CapA"/>
</dbReference>
<evidence type="ECO:0000313" key="4">
    <source>
        <dbReference type="Proteomes" id="UP000014009"/>
    </source>
</evidence>
<dbReference type="Proteomes" id="UP000014009">
    <property type="component" value="Unassembled WGS sequence"/>
</dbReference>
<reference evidence="3 4" key="1">
    <citation type="submission" date="2012-12" db="EMBL/GenBank/DDBJ databases">
        <title>The Genome Sequence of Bacillus cereus HuB4-4.</title>
        <authorList>
            <consortium name="The Broad Institute Genome Sequencing Platform"/>
            <consortium name="The Broad Institute Genome Sequencing Center for Infectious Disease"/>
            <person name="Feldgarden M."/>
            <person name="Van der Auwera G.A."/>
            <person name="Mahillon J."/>
            <person name="Duprez V."/>
            <person name="Timmery S."/>
            <person name="Mattelet C."/>
            <person name="Dierick K."/>
            <person name="Sun M."/>
            <person name="Yu Z."/>
            <person name="Zhu L."/>
            <person name="Hu X."/>
            <person name="Shank E.B."/>
            <person name="Swiecicka I."/>
            <person name="Hansen B.M."/>
            <person name="Andrup L."/>
            <person name="Walker B."/>
            <person name="Young S.K."/>
            <person name="Zeng Q."/>
            <person name="Gargeya S."/>
            <person name="Fitzgerald M."/>
            <person name="Haas B."/>
            <person name="Abouelleil A."/>
            <person name="Alvarado L."/>
            <person name="Arachchi H.M."/>
            <person name="Berlin A.M."/>
            <person name="Chapman S.B."/>
            <person name="Dewar J."/>
            <person name="Goldberg J."/>
            <person name="Griggs A."/>
            <person name="Gujja S."/>
            <person name="Hansen M."/>
            <person name="Howarth C."/>
            <person name="Imamovic A."/>
            <person name="Larimer J."/>
            <person name="McCowan C."/>
            <person name="Murphy C."/>
            <person name="Neiman D."/>
            <person name="Pearson M."/>
            <person name="Priest M."/>
            <person name="Roberts A."/>
            <person name="Saif S."/>
            <person name="Shea T."/>
            <person name="Sisk P."/>
            <person name="Sykes S."/>
            <person name="Wortman J."/>
            <person name="Nusbaum C."/>
            <person name="Birren B."/>
        </authorList>
    </citation>
    <scope>NUCLEOTIDE SEQUENCE [LARGE SCALE GENOMIC DNA]</scope>
    <source>
        <strain evidence="3 4">HuB4-4</strain>
    </source>
</reference>
<feature type="domain" description="Capsule synthesis protein CapA" evidence="2">
    <location>
        <begin position="1"/>
        <end position="245"/>
    </location>
</feature>
<evidence type="ECO:0000259" key="2">
    <source>
        <dbReference type="SMART" id="SM00854"/>
    </source>
</evidence>
<dbReference type="Gene3D" id="3.60.21.10">
    <property type="match status" value="1"/>
</dbReference>
<dbReference type="EMBL" id="AHEF01000037">
    <property type="protein sequence ID" value="EOP91881.1"/>
    <property type="molecule type" value="Genomic_DNA"/>
</dbReference>
<evidence type="ECO:0000313" key="3">
    <source>
        <dbReference type="EMBL" id="EOP91881.1"/>
    </source>
</evidence>